<dbReference type="EMBL" id="BMAO01002483">
    <property type="protein sequence ID" value="GFQ81098.1"/>
    <property type="molecule type" value="Genomic_DNA"/>
</dbReference>
<accession>A0A8X6FIJ7</accession>
<keyword evidence="3" id="KW-1185">Reference proteome</keyword>
<evidence type="ECO:0000256" key="1">
    <source>
        <dbReference type="SAM" id="Phobius"/>
    </source>
</evidence>
<reference evidence="2" key="1">
    <citation type="submission" date="2020-07" db="EMBL/GenBank/DDBJ databases">
        <title>Multicomponent nature underlies the extraordinary mechanical properties of spider dragline silk.</title>
        <authorList>
            <person name="Kono N."/>
            <person name="Nakamura H."/>
            <person name="Mori M."/>
            <person name="Yoshida Y."/>
            <person name="Ohtoshi R."/>
            <person name="Malay A.D."/>
            <person name="Moran D.A.P."/>
            <person name="Tomita M."/>
            <person name="Numata K."/>
            <person name="Arakawa K."/>
        </authorList>
    </citation>
    <scope>NUCLEOTIDE SEQUENCE</scope>
</reference>
<name>A0A8X6FIJ7_TRICU</name>
<evidence type="ECO:0000313" key="2">
    <source>
        <dbReference type="EMBL" id="GFQ81098.1"/>
    </source>
</evidence>
<organism evidence="2 3">
    <name type="scientific">Trichonephila clavata</name>
    <name type="common">Joro spider</name>
    <name type="synonym">Nephila clavata</name>
    <dbReference type="NCBI Taxonomy" id="2740835"/>
    <lineage>
        <taxon>Eukaryota</taxon>
        <taxon>Metazoa</taxon>
        <taxon>Ecdysozoa</taxon>
        <taxon>Arthropoda</taxon>
        <taxon>Chelicerata</taxon>
        <taxon>Arachnida</taxon>
        <taxon>Araneae</taxon>
        <taxon>Araneomorphae</taxon>
        <taxon>Entelegynae</taxon>
        <taxon>Araneoidea</taxon>
        <taxon>Nephilidae</taxon>
        <taxon>Trichonephila</taxon>
    </lineage>
</organism>
<keyword evidence="1" id="KW-1133">Transmembrane helix</keyword>
<comment type="caution">
    <text evidence="2">The sequence shown here is derived from an EMBL/GenBank/DDBJ whole genome shotgun (WGS) entry which is preliminary data.</text>
</comment>
<dbReference type="AlphaFoldDB" id="A0A8X6FIJ7"/>
<protein>
    <submittedName>
        <fullName evidence="2">Uncharacterized protein</fullName>
    </submittedName>
</protein>
<proteinExistence type="predicted"/>
<dbReference type="Proteomes" id="UP000887116">
    <property type="component" value="Unassembled WGS sequence"/>
</dbReference>
<gene>
    <name evidence="2" type="ORF">TNCT_484121</name>
</gene>
<keyword evidence="1" id="KW-0812">Transmembrane</keyword>
<sequence>MADITSMEGPSQPKKKKVNEKLTEAEILELLETSETLKCFCKRSFYTALDEYTTLDISITSRPHHIASEDYYRSRSTMTTRRWNIFILMSFTLVAHCIYLFVVNLLLLPDYCSSDNYDCSATWELIFRTDNLNVV</sequence>
<keyword evidence="1" id="KW-0472">Membrane</keyword>
<feature type="transmembrane region" description="Helical" evidence="1">
    <location>
        <begin position="83"/>
        <end position="107"/>
    </location>
</feature>
<evidence type="ECO:0000313" key="3">
    <source>
        <dbReference type="Proteomes" id="UP000887116"/>
    </source>
</evidence>